<name>A0AAD9XGM3_9ROSI</name>
<protein>
    <submittedName>
        <fullName evidence="1">Uncharacterized protein</fullName>
    </submittedName>
</protein>
<proteinExistence type="predicted"/>
<dbReference type="AlphaFoldDB" id="A0AAD9XGM3"/>
<dbReference type="InterPro" id="IPR035513">
    <property type="entry name" value="Invertase/methylesterase_inhib"/>
</dbReference>
<dbReference type="SUPFAM" id="SSF101148">
    <property type="entry name" value="Plant invertase/pectin methylesterase inhibitor"/>
    <property type="match status" value="1"/>
</dbReference>
<dbReference type="PANTHER" id="PTHR31890:SF9">
    <property type="entry name" value="PLANT INVERTASE_PECTIN METHYLESTERASE INHIBITOR SUPERFAMILY PROTEIN"/>
    <property type="match status" value="1"/>
</dbReference>
<dbReference type="PANTHER" id="PTHR31890">
    <property type="entry name" value="PLANT INVERTASE/PECTIN METHYLESTERASE INHIBITOR SUPERFAMILY PROTEIN"/>
    <property type="match status" value="1"/>
</dbReference>
<keyword evidence="2" id="KW-1185">Reference proteome</keyword>
<accession>A0AAD9XGM3</accession>
<evidence type="ECO:0000313" key="2">
    <source>
        <dbReference type="Proteomes" id="UP001280121"/>
    </source>
</evidence>
<organism evidence="1 2">
    <name type="scientific">Dipteronia dyeriana</name>
    <dbReference type="NCBI Taxonomy" id="168575"/>
    <lineage>
        <taxon>Eukaryota</taxon>
        <taxon>Viridiplantae</taxon>
        <taxon>Streptophyta</taxon>
        <taxon>Embryophyta</taxon>
        <taxon>Tracheophyta</taxon>
        <taxon>Spermatophyta</taxon>
        <taxon>Magnoliopsida</taxon>
        <taxon>eudicotyledons</taxon>
        <taxon>Gunneridae</taxon>
        <taxon>Pentapetalae</taxon>
        <taxon>rosids</taxon>
        <taxon>malvids</taxon>
        <taxon>Sapindales</taxon>
        <taxon>Sapindaceae</taxon>
        <taxon>Hippocastanoideae</taxon>
        <taxon>Acereae</taxon>
        <taxon>Dipteronia</taxon>
    </lineage>
</organism>
<dbReference type="Gene3D" id="1.20.140.40">
    <property type="entry name" value="Invertase/pectin methylesterase inhibitor family protein"/>
    <property type="match status" value="1"/>
</dbReference>
<evidence type="ECO:0000313" key="1">
    <source>
        <dbReference type="EMBL" id="KAK2659069.1"/>
    </source>
</evidence>
<reference evidence="1" key="1">
    <citation type="journal article" date="2023" name="Plant J.">
        <title>Genome sequences and population genomics provide insights into the demographic history, inbreeding, and mutation load of two 'living fossil' tree species of Dipteronia.</title>
        <authorList>
            <person name="Feng Y."/>
            <person name="Comes H.P."/>
            <person name="Chen J."/>
            <person name="Zhu S."/>
            <person name="Lu R."/>
            <person name="Zhang X."/>
            <person name="Li P."/>
            <person name="Qiu J."/>
            <person name="Olsen K.M."/>
            <person name="Qiu Y."/>
        </authorList>
    </citation>
    <scope>NUCLEOTIDE SEQUENCE</scope>
    <source>
        <strain evidence="1">KIB01</strain>
    </source>
</reference>
<dbReference type="Proteomes" id="UP001280121">
    <property type="component" value="Unassembled WGS sequence"/>
</dbReference>
<sequence length="142" mass="15947">MRLESQTTSVHENSEVQSPNCFSIKSIRSCKSCTPSKAREQITVLSRSKITQPGLRKPIERCIPWYDSAVRDFNVSTRELVEDPMSANYDAGVAGIQAYYCENGFVFAQLLVPAEIASLNEKLWSFSRIAEAVTDTLQQDYS</sequence>
<comment type="caution">
    <text evidence="1">The sequence shown here is derived from an EMBL/GenBank/DDBJ whole genome shotgun (WGS) entry which is preliminary data.</text>
</comment>
<dbReference type="EMBL" id="JANJYI010000002">
    <property type="protein sequence ID" value="KAK2659069.1"/>
    <property type="molecule type" value="Genomic_DNA"/>
</dbReference>
<gene>
    <name evidence="1" type="ORF">Ddye_005602</name>
</gene>